<evidence type="ECO:0000313" key="2">
    <source>
        <dbReference type="EMBL" id="RJF92555.1"/>
    </source>
</evidence>
<dbReference type="Proteomes" id="UP000265955">
    <property type="component" value="Unassembled WGS sequence"/>
</dbReference>
<gene>
    <name evidence="2" type="ORF">D3871_28585</name>
</gene>
<name>A0A3A3FMJ1_9BURK</name>
<dbReference type="OrthoDB" id="4571298at2"/>
<accession>A0A3A3FMJ1</accession>
<evidence type="ECO:0000313" key="3">
    <source>
        <dbReference type="Proteomes" id="UP000265955"/>
    </source>
</evidence>
<dbReference type="Gene3D" id="3.10.450.50">
    <property type="match status" value="1"/>
</dbReference>
<keyword evidence="3" id="KW-1185">Reference proteome</keyword>
<feature type="domain" description="SnoaL-like" evidence="1">
    <location>
        <begin position="11"/>
        <end position="136"/>
    </location>
</feature>
<dbReference type="EMBL" id="QYUO01000003">
    <property type="protein sequence ID" value="RJF92555.1"/>
    <property type="molecule type" value="Genomic_DNA"/>
</dbReference>
<comment type="caution">
    <text evidence="2">The sequence shown here is derived from an EMBL/GenBank/DDBJ whole genome shotgun (WGS) entry which is preliminary data.</text>
</comment>
<dbReference type="RefSeq" id="WP_119772494.1">
    <property type="nucleotide sequence ID" value="NZ_QYUO01000003.1"/>
</dbReference>
<organism evidence="2 3">
    <name type="scientific">Noviherbaspirillum saxi</name>
    <dbReference type="NCBI Taxonomy" id="2320863"/>
    <lineage>
        <taxon>Bacteria</taxon>
        <taxon>Pseudomonadati</taxon>
        <taxon>Pseudomonadota</taxon>
        <taxon>Betaproteobacteria</taxon>
        <taxon>Burkholderiales</taxon>
        <taxon>Oxalobacteraceae</taxon>
        <taxon>Noviherbaspirillum</taxon>
    </lineage>
</organism>
<dbReference type="AlphaFoldDB" id="A0A3A3FMJ1"/>
<evidence type="ECO:0000259" key="1">
    <source>
        <dbReference type="Pfam" id="PF13577"/>
    </source>
</evidence>
<reference evidence="3" key="1">
    <citation type="submission" date="2018-09" db="EMBL/GenBank/DDBJ databases">
        <authorList>
            <person name="Zhu H."/>
        </authorList>
    </citation>
    <scope>NUCLEOTIDE SEQUENCE [LARGE SCALE GENOMIC DNA]</scope>
    <source>
        <strain evidence="3">K1R23-30</strain>
    </source>
</reference>
<proteinExistence type="predicted"/>
<dbReference type="InterPro" id="IPR037401">
    <property type="entry name" value="SnoaL-like"/>
</dbReference>
<dbReference type="SUPFAM" id="SSF54427">
    <property type="entry name" value="NTF2-like"/>
    <property type="match status" value="1"/>
</dbReference>
<protein>
    <submittedName>
        <fullName evidence="2">Nuclear transport factor 2 family protein</fullName>
    </submittedName>
</protein>
<dbReference type="Pfam" id="PF13577">
    <property type="entry name" value="SnoaL_4"/>
    <property type="match status" value="1"/>
</dbReference>
<dbReference type="CDD" id="cd00531">
    <property type="entry name" value="NTF2_like"/>
    <property type="match status" value="1"/>
</dbReference>
<sequence>MSIAVLEARVRALEDLEAIRTLKAHYFLSCDRKDPQAVAACFMPGEVLIDYGAIGVFHHRDELVELFTRMACHEHIVEMHHGVNPCITVADDSHAHGTWGLFYHQINTRERTVTQLGAYYEDDYRKLDGAWKIANTRCVVTSTLVSELSEGLEKIVFAGRRFSPQERA</sequence>
<dbReference type="InterPro" id="IPR032710">
    <property type="entry name" value="NTF2-like_dom_sf"/>
</dbReference>